<dbReference type="PROSITE" id="PS01228">
    <property type="entry name" value="COF_1"/>
    <property type="match status" value="1"/>
</dbReference>
<dbReference type="Gene3D" id="3.30.1240.10">
    <property type="match status" value="1"/>
</dbReference>
<dbReference type="SFLD" id="SFLDS00003">
    <property type="entry name" value="Haloacid_Dehalogenase"/>
    <property type="match status" value="1"/>
</dbReference>
<dbReference type="InterPro" id="IPR036412">
    <property type="entry name" value="HAD-like_sf"/>
</dbReference>
<evidence type="ECO:0000313" key="2">
    <source>
        <dbReference type="Proteomes" id="UP001163156"/>
    </source>
</evidence>
<dbReference type="SUPFAM" id="SSF56784">
    <property type="entry name" value="HAD-like"/>
    <property type="match status" value="1"/>
</dbReference>
<dbReference type="SFLD" id="SFLDG01140">
    <property type="entry name" value="C2.B:_Phosphomannomutase_and_P"/>
    <property type="match status" value="1"/>
</dbReference>
<dbReference type="CDD" id="cd07516">
    <property type="entry name" value="HAD_Pase"/>
    <property type="match status" value="1"/>
</dbReference>
<dbReference type="GO" id="GO:0016787">
    <property type="term" value="F:hydrolase activity"/>
    <property type="evidence" value="ECO:0007669"/>
    <property type="project" value="UniProtKB-KW"/>
</dbReference>
<dbReference type="InterPro" id="IPR023214">
    <property type="entry name" value="HAD_sf"/>
</dbReference>
<proteinExistence type="predicted"/>
<dbReference type="NCBIfam" id="TIGR00099">
    <property type="entry name" value="Cof-subfamily"/>
    <property type="match status" value="1"/>
</dbReference>
<dbReference type="RefSeq" id="WP_264807430.1">
    <property type="nucleotide sequence ID" value="NZ_CP110226.1"/>
</dbReference>
<dbReference type="Pfam" id="PF08282">
    <property type="entry name" value="Hydrolase_3"/>
    <property type="match status" value="1"/>
</dbReference>
<keyword evidence="1" id="KW-0378">Hydrolase</keyword>
<reference evidence="1" key="1">
    <citation type="submission" date="2022-10" db="EMBL/GenBank/DDBJ databases">
        <title>Algoriphagus sp. a novel bacteria isolate from halophytes salicornia europaea.</title>
        <authorList>
            <person name="Peng Y."/>
            <person name="Jiang L."/>
            <person name="Lee J."/>
        </authorList>
    </citation>
    <scope>NUCLEOTIDE SEQUENCE</scope>
    <source>
        <strain evidence="1">TR-M5</strain>
    </source>
</reference>
<keyword evidence="2" id="KW-1185">Reference proteome</keyword>
<dbReference type="InterPro" id="IPR000150">
    <property type="entry name" value="Cof"/>
</dbReference>
<protein>
    <submittedName>
        <fullName evidence="1">Cof-type HAD-IIB family hydrolase</fullName>
    </submittedName>
</protein>
<dbReference type="NCBIfam" id="TIGR01484">
    <property type="entry name" value="HAD-SF-IIB"/>
    <property type="match status" value="1"/>
</dbReference>
<dbReference type="Proteomes" id="UP001163156">
    <property type="component" value="Chromosome"/>
</dbReference>
<evidence type="ECO:0000313" key="1">
    <source>
        <dbReference type="EMBL" id="UZD20998.1"/>
    </source>
</evidence>
<gene>
    <name evidence="1" type="ORF">OM944_09945</name>
</gene>
<organism evidence="1 2">
    <name type="scientific">Algoriphagus halophytocola</name>
    <dbReference type="NCBI Taxonomy" id="2991499"/>
    <lineage>
        <taxon>Bacteria</taxon>
        <taxon>Pseudomonadati</taxon>
        <taxon>Bacteroidota</taxon>
        <taxon>Cytophagia</taxon>
        <taxon>Cytophagales</taxon>
        <taxon>Cyclobacteriaceae</taxon>
        <taxon>Algoriphagus</taxon>
    </lineage>
</organism>
<dbReference type="InterPro" id="IPR006379">
    <property type="entry name" value="HAD-SF_hydro_IIB"/>
</dbReference>
<dbReference type="PANTHER" id="PTHR10000">
    <property type="entry name" value="PHOSPHOSERINE PHOSPHATASE"/>
    <property type="match status" value="1"/>
</dbReference>
<dbReference type="EMBL" id="CP110226">
    <property type="protein sequence ID" value="UZD20998.1"/>
    <property type="molecule type" value="Genomic_DNA"/>
</dbReference>
<name>A0ABY6MD18_9BACT</name>
<accession>A0ABY6MD18</accession>
<sequence length="284" mass="32081">MEIKAFCSDIDGTLLNAERELSPRLISAVAKLPVDFPIILASSRMPDAMRHLLDDMNRPPQPLICYNGGYVLSADGKVLEDVSIPVDLVAKILHLTQKTDIHVSLYQGEKWYEEKDDYWSQREIRNTKVQCDWLPGHEVVDLWTKNNSGAHKVMCMGESNEMAWLFGELHAEHSLDLHLYRSSETYLEIAPKAISKATGLKKILEHSYDFGMDSVLAFGDNYNDIALLQSVGWGVAVENARMEVKAVANEITHHNKKDGVAAVLEKVQDLKYEIKHDPKRHTEG</sequence>
<dbReference type="Gene3D" id="3.40.50.1000">
    <property type="entry name" value="HAD superfamily/HAD-like"/>
    <property type="match status" value="1"/>
</dbReference>
<dbReference type="PANTHER" id="PTHR10000:SF8">
    <property type="entry name" value="HAD SUPERFAMILY HYDROLASE-LIKE, TYPE 3"/>
    <property type="match status" value="1"/>
</dbReference>